<comment type="caution">
    <text evidence="1">The sequence shown here is derived from an EMBL/GenBank/DDBJ whole genome shotgun (WGS) entry which is preliminary data.</text>
</comment>
<accession>A0ABW4XND5</accession>
<dbReference type="SUPFAM" id="SSF56281">
    <property type="entry name" value="Metallo-hydrolase/oxidoreductase"/>
    <property type="match status" value="1"/>
</dbReference>
<protein>
    <submittedName>
        <fullName evidence="1">DUF4336 domain-containing protein</fullName>
    </submittedName>
</protein>
<evidence type="ECO:0000313" key="1">
    <source>
        <dbReference type="EMBL" id="MFD2096482.1"/>
    </source>
</evidence>
<sequence length="228" mass="26446">MKQLAENLWIFDGEAVPFLKLPFTTRMTVVRLTTGELWVHSPIRFSDSICQQIDQLGPVKYLVAPNHLHHLFLAEWLAHYSDAISYATPELIKKRRDLAFDYALNETRDWPWSNELAHVLFTGSPLMEESVFFHHASRVLIVTDLIENFSGENFSYWQRLFARMAGVLAPHGKTPLDWRLSFMFGKAKARRHLSDIKGWQPEMIVMSHGEIIESGAAEFLEKSFDWIK</sequence>
<dbReference type="InterPro" id="IPR036866">
    <property type="entry name" value="RibonucZ/Hydroxyglut_hydro"/>
</dbReference>
<proteinExistence type="predicted"/>
<dbReference type="RefSeq" id="WP_345339133.1">
    <property type="nucleotide sequence ID" value="NZ_BAABLI010000008.1"/>
</dbReference>
<organism evidence="1 2">
    <name type="scientific">Corallincola platygyrae</name>
    <dbReference type="NCBI Taxonomy" id="1193278"/>
    <lineage>
        <taxon>Bacteria</taxon>
        <taxon>Pseudomonadati</taxon>
        <taxon>Pseudomonadota</taxon>
        <taxon>Gammaproteobacteria</taxon>
        <taxon>Alteromonadales</taxon>
        <taxon>Psychromonadaceae</taxon>
        <taxon>Corallincola</taxon>
    </lineage>
</organism>
<gene>
    <name evidence="1" type="ORF">ACFSJ3_10840</name>
</gene>
<dbReference type="Proteomes" id="UP001597380">
    <property type="component" value="Unassembled WGS sequence"/>
</dbReference>
<dbReference type="EMBL" id="JBHUHT010000012">
    <property type="protein sequence ID" value="MFD2096482.1"/>
    <property type="molecule type" value="Genomic_DNA"/>
</dbReference>
<dbReference type="PANTHER" id="PTHR33835:SF1">
    <property type="entry name" value="METALLO-BETA-LACTAMASE DOMAIN-CONTAINING PROTEIN"/>
    <property type="match status" value="1"/>
</dbReference>
<reference evidence="2" key="1">
    <citation type="journal article" date="2019" name="Int. J. Syst. Evol. Microbiol.">
        <title>The Global Catalogue of Microorganisms (GCM) 10K type strain sequencing project: providing services to taxonomists for standard genome sequencing and annotation.</title>
        <authorList>
            <consortium name="The Broad Institute Genomics Platform"/>
            <consortium name="The Broad Institute Genome Sequencing Center for Infectious Disease"/>
            <person name="Wu L."/>
            <person name="Ma J."/>
        </authorList>
    </citation>
    <scope>NUCLEOTIDE SEQUENCE [LARGE SCALE GENOMIC DNA]</scope>
    <source>
        <strain evidence="2">CGMCC 1.10992</strain>
    </source>
</reference>
<dbReference type="Pfam" id="PF14234">
    <property type="entry name" value="DUF4336"/>
    <property type="match status" value="1"/>
</dbReference>
<evidence type="ECO:0000313" key="2">
    <source>
        <dbReference type="Proteomes" id="UP001597380"/>
    </source>
</evidence>
<dbReference type="InterPro" id="IPR025638">
    <property type="entry name" value="DUF4336"/>
</dbReference>
<keyword evidence="2" id="KW-1185">Reference proteome</keyword>
<dbReference type="PANTHER" id="PTHR33835">
    <property type="entry name" value="YALI0C07656P"/>
    <property type="match status" value="1"/>
</dbReference>
<name>A0ABW4XND5_9GAMM</name>